<sequence>MTLAERDAFAYRLALALESDKNTRKAVSEYYRQIPADKAMRRDIMRNMLAVGPVGRAVMLDEAKRIWDSKDKESYQHMYETYSGFPGQAPKPVIVDAIAGLSTHGIGSGTAVASLNLIGTLEKDDSLDAAQLRKAAVSQMSSLVSNDQDKSVRGIAAQKIYQLSSPEDAANLAAGFIRKDGANPWMVDQTLYSVSSGDVELTPALRSALASAVARGSLPAAAVAHYNAVVSQGP</sequence>
<evidence type="ECO:0000313" key="2">
    <source>
        <dbReference type="Proteomes" id="UP000254168"/>
    </source>
</evidence>
<keyword evidence="2" id="KW-1185">Reference proteome</keyword>
<organism evidence="1 2">
    <name type="scientific">Xanthomonas euroxanthea</name>
    <dbReference type="NCBI Taxonomy" id="2259622"/>
    <lineage>
        <taxon>Bacteria</taxon>
        <taxon>Pseudomonadati</taxon>
        <taxon>Pseudomonadota</taxon>
        <taxon>Gammaproteobacteria</taxon>
        <taxon>Lysobacterales</taxon>
        <taxon>Lysobacteraceae</taxon>
        <taxon>Xanthomonas</taxon>
    </lineage>
</organism>
<dbReference type="Proteomes" id="UP000254168">
    <property type="component" value="Unassembled WGS sequence"/>
</dbReference>
<reference evidence="1 2" key="1">
    <citation type="submission" date="2018-06" db="EMBL/GenBank/DDBJ databases">
        <authorList>
            <person name="Pothier F. J."/>
        </authorList>
    </citation>
    <scope>NUCLEOTIDE SEQUENCE [LARGE SCALE GENOMIC DNA]</scope>
    <source>
        <strain evidence="1 2">CPBF 424</strain>
    </source>
</reference>
<proteinExistence type="predicted"/>
<dbReference type="AlphaFoldDB" id="A0AA46HAX0"/>
<accession>A0AA46HAX0</accession>
<name>A0AA46HAX0_9XANT</name>
<evidence type="ECO:0000313" key="1">
    <source>
        <dbReference type="EMBL" id="SUZ28571.1"/>
    </source>
</evidence>
<comment type="caution">
    <text evidence="1">The sequence shown here is derived from an EMBL/GenBank/DDBJ whole genome shotgun (WGS) entry which is preliminary data.</text>
</comment>
<gene>
    <name evidence="1" type="ORF">CPBF424_23870</name>
</gene>
<dbReference type="EMBL" id="UIHB01000003">
    <property type="protein sequence ID" value="SUZ28571.1"/>
    <property type="molecule type" value="Genomic_DNA"/>
</dbReference>
<protein>
    <submittedName>
        <fullName evidence="1">Uncharacterized protein</fullName>
    </submittedName>
</protein>